<evidence type="ECO:0000256" key="10">
    <source>
        <dbReference type="PIRSR" id="PIRSR016262-1"/>
    </source>
</evidence>
<dbReference type="NCBIfam" id="TIGR00214">
    <property type="entry name" value="lipB"/>
    <property type="match status" value="1"/>
</dbReference>
<dbReference type="GO" id="GO:0005739">
    <property type="term" value="C:mitochondrion"/>
    <property type="evidence" value="ECO:0007669"/>
    <property type="project" value="UniProtKB-SubCell"/>
</dbReference>
<feature type="binding site" evidence="11">
    <location>
        <begin position="78"/>
        <end position="85"/>
    </location>
    <ligand>
        <name>substrate</name>
    </ligand>
</feature>
<keyword evidence="6 9" id="KW-0012">Acyltransferase</keyword>
<keyword evidence="9" id="KW-0496">Mitochondrion</keyword>
<dbReference type="Ensembl" id="ENSGACT00000006129.2">
    <property type="protein sequence ID" value="ENSGACP00000006112.2"/>
    <property type="gene ID" value="ENSGACG00000004631.2"/>
</dbReference>
<feature type="domain" description="BPL/LPL catalytic" evidence="13">
    <location>
        <begin position="34"/>
        <end position="214"/>
    </location>
</feature>
<dbReference type="HAMAP" id="MF_00013">
    <property type="entry name" value="LipB"/>
    <property type="match status" value="1"/>
</dbReference>
<dbReference type="UniPathway" id="UPA00538">
    <property type="reaction ID" value="UER00592"/>
</dbReference>
<comment type="catalytic activity">
    <reaction evidence="7">
        <text>octanoyl-[ACP] + L-lysyl-[protein] = N(6)-octanoyl-L-lysyl-[protein] + holo-[ACP] + H(+)</text>
        <dbReference type="Rhea" id="RHEA:17665"/>
        <dbReference type="Rhea" id="RHEA-COMP:9636"/>
        <dbReference type="Rhea" id="RHEA-COMP:9685"/>
        <dbReference type="Rhea" id="RHEA-COMP:9752"/>
        <dbReference type="Rhea" id="RHEA-COMP:9928"/>
        <dbReference type="ChEBI" id="CHEBI:15378"/>
        <dbReference type="ChEBI" id="CHEBI:29969"/>
        <dbReference type="ChEBI" id="CHEBI:64479"/>
        <dbReference type="ChEBI" id="CHEBI:78463"/>
        <dbReference type="ChEBI" id="CHEBI:78809"/>
        <dbReference type="EC" id="2.3.1.181"/>
    </reaction>
    <physiologicalReaction direction="left-to-right" evidence="7">
        <dbReference type="Rhea" id="RHEA:17666"/>
    </physiologicalReaction>
</comment>
<evidence type="ECO:0000256" key="7">
    <source>
        <dbReference type="ARBA" id="ARBA00052863"/>
    </source>
</evidence>
<dbReference type="InterPro" id="IPR045864">
    <property type="entry name" value="aa-tRNA-synth_II/BPL/LPL"/>
</dbReference>
<evidence type="ECO:0000313" key="15">
    <source>
        <dbReference type="Proteomes" id="UP000007635"/>
    </source>
</evidence>
<evidence type="ECO:0000256" key="12">
    <source>
        <dbReference type="PIRSR" id="PIRSR016262-3"/>
    </source>
</evidence>
<dbReference type="PROSITE" id="PS51733">
    <property type="entry name" value="BPL_LPL_CATALYTIC"/>
    <property type="match status" value="1"/>
</dbReference>
<dbReference type="AlphaFoldDB" id="G3NL99"/>
<evidence type="ECO:0000256" key="4">
    <source>
        <dbReference type="ARBA" id="ARBA00012334"/>
    </source>
</evidence>
<dbReference type="KEGG" id="gat:120823563"/>
<dbReference type="FunFam" id="3.30.930.10:FF:000035">
    <property type="entry name" value="Putative lipoyltransferase 2, mitochondrial"/>
    <property type="match status" value="1"/>
</dbReference>
<evidence type="ECO:0000259" key="13">
    <source>
        <dbReference type="PROSITE" id="PS51733"/>
    </source>
</evidence>
<dbReference type="OMA" id="GEVTYHC"/>
<organism evidence="14 15">
    <name type="scientific">Gasterosteus aculeatus aculeatus</name>
    <name type="common">three-spined stickleback</name>
    <dbReference type="NCBI Taxonomy" id="481459"/>
    <lineage>
        <taxon>Eukaryota</taxon>
        <taxon>Metazoa</taxon>
        <taxon>Chordata</taxon>
        <taxon>Craniata</taxon>
        <taxon>Vertebrata</taxon>
        <taxon>Euteleostomi</taxon>
        <taxon>Actinopterygii</taxon>
        <taxon>Neopterygii</taxon>
        <taxon>Teleostei</taxon>
        <taxon>Neoteleostei</taxon>
        <taxon>Acanthomorphata</taxon>
        <taxon>Eupercaria</taxon>
        <taxon>Perciformes</taxon>
        <taxon>Cottioidei</taxon>
        <taxon>Gasterosteales</taxon>
        <taxon>Gasterosteidae</taxon>
        <taxon>Gasterosteus</taxon>
    </lineage>
</organism>
<reference evidence="14 15" key="1">
    <citation type="journal article" date="2021" name="G3 (Bethesda)">
        <title>Improved contiguity of the threespine stickleback genome using long-read sequencing.</title>
        <authorList>
            <person name="Nath S."/>
            <person name="Shaw D.E."/>
            <person name="White M.A."/>
        </authorList>
    </citation>
    <scope>NUCLEOTIDE SEQUENCE [LARGE SCALE GENOMIC DNA]</scope>
    <source>
        <strain evidence="14 15">Lake Benthic</strain>
    </source>
</reference>
<evidence type="ECO:0000256" key="6">
    <source>
        <dbReference type="ARBA" id="ARBA00023315"/>
    </source>
</evidence>
<keyword evidence="5 9" id="KW-0808">Transferase</keyword>
<comment type="subcellular location">
    <subcellularLocation>
        <location evidence="1 9">Mitochondrion</location>
    </subcellularLocation>
</comment>
<dbReference type="InterPro" id="IPR020605">
    <property type="entry name" value="Octanoyltransferase_CS"/>
</dbReference>
<evidence type="ECO:0000256" key="11">
    <source>
        <dbReference type="PIRSR" id="PIRSR016262-2"/>
    </source>
</evidence>
<dbReference type="Pfam" id="PF21948">
    <property type="entry name" value="LplA-B_cat"/>
    <property type="match status" value="1"/>
</dbReference>
<dbReference type="InParanoid" id="G3NL99"/>
<evidence type="ECO:0000256" key="2">
    <source>
        <dbReference type="ARBA" id="ARBA00004821"/>
    </source>
</evidence>
<dbReference type="SUPFAM" id="SSF55681">
    <property type="entry name" value="Class II aaRS and biotin synthetases"/>
    <property type="match status" value="1"/>
</dbReference>
<dbReference type="GO" id="GO:0009249">
    <property type="term" value="P:protein lipoylation"/>
    <property type="evidence" value="ECO:0007669"/>
    <property type="project" value="InterPro"/>
</dbReference>
<keyword evidence="15" id="KW-1185">Reference proteome</keyword>
<evidence type="ECO:0000256" key="1">
    <source>
        <dbReference type="ARBA" id="ARBA00004173"/>
    </source>
</evidence>
<dbReference type="InterPro" id="IPR004143">
    <property type="entry name" value="BPL_LPL_catalytic"/>
</dbReference>
<comment type="pathway">
    <text evidence="2 9">Protein modification; protein lipoylation via endogenous pathway; protein N(6)-(lipoyl)lysine from octanoyl-[acyl-carrier-protein]: step 1/2.</text>
</comment>
<dbReference type="eggNOG" id="KOG0325">
    <property type="taxonomic scope" value="Eukaryota"/>
</dbReference>
<dbReference type="EC" id="2.3.1.181" evidence="4 9"/>
<evidence type="ECO:0000256" key="9">
    <source>
        <dbReference type="PIRNR" id="PIRNR016262"/>
    </source>
</evidence>
<accession>G3NL99</accession>
<dbReference type="Gene3D" id="3.30.930.10">
    <property type="entry name" value="Bira Bifunctional Protein, Domain 2"/>
    <property type="match status" value="1"/>
</dbReference>
<dbReference type="GO" id="GO:0033819">
    <property type="term" value="F:lipoyl(octanoyl) transferase activity"/>
    <property type="evidence" value="ECO:0007669"/>
    <property type="project" value="UniProtKB-EC"/>
</dbReference>
<comment type="function">
    <text evidence="9">Catalyzes the transfer of endogenously produced octanoic acid from octanoyl-acyl-carrier-protein onto the lipoyl domains of lipoate-dependent enzymes. Lipoyl-ACP can also act as a substrate although octanoyl-ACP is likely to be the physiological substrate.</text>
</comment>
<dbReference type="Bgee" id="ENSGACG00000004631">
    <property type="expression patterns" value="Expressed in muscle tissue and 12 other cell types or tissues"/>
</dbReference>
<dbReference type="PIRSF" id="PIRSF016262">
    <property type="entry name" value="LPLase"/>
    <property type="match status" value="1"/>
</dbReference>
<dbReference type="CDD" id="cd16444">
    <property type="entry name" value="LipB"/>
    <property type="match status" value="1"/>
</dbReference>
<feature type="active site" description="Acyl-thioester intermediate" evidence="10">
    <location>
        <position position="175"/>
    </location>
</feature>
<feature type="binding site" evidence="11">
    <location>
        <begin position="144"/>
        <end position="146"/>
    </location>
    <ligand>
        <name>substrate</name>
    </ligand>
</feature>
<dbReference type="RefSeq" id="XP_040039584.1">
    <property type="nucleotide sequence ID" value="XM_040183650.1"/>
</dbReference>
<reference evidence="14" key="2">
    <citation type="submission" date="2025-08" db="UniProtKB">
        <authorList>
            <consortium name="Ensembl"/>
        </authorList>
    </citation>
    <scope>IDENTIFICATION</scope>
</reference>
<dbReference type="GeneTree" id="ENSGT00390000006450"/>
<dbReference type="PANTHER" id="PTHR10993:SF7">
    <property type="entry name" value="LIPOYLTRANSFERASE 2, MITOCHONDRIAL-RELATED"/>
    <property type="match status" value="1"/>
</dbReference>
<dbReference type="PANTHER" id="PTHR10993">
    <property type="entry name" value="OCTANOYLTRANSFERASE"/>
    <property type="match status" value="1"/>
</dbReference>
<dbReference type="NCBIfam" id="NF010925">
    <property type="entry name" value="PRK14345.1"/>
    <property type="match status" value="1"/>
</dbReference>
<comment type="similarity">
    <text evidence="3 9">Belongs to the LipB family.</text>
</comment>
<dbReference type="RefSeq" id="XP_040039576.1">
    <property type="nucleotide sequence ID" value="XM_040183642.1"/>
</dbReference>
<name>G3NL99_GASAC</name>
<reference evidence="14" key="3">
    <citation type="submission" date="2025-09" db="UniProtKB">
        <authorList>
            <consortium name="Ensembl"/>
        </authorList>
    </citation>
    <scope>IDENTIFICATION</scope>
</reference>
<dbReference type="InterPro" id="IPR000544">
    <property type="entry name" value="Octanoyltransferase"/>
</dbReference>
<evidence type="ECO:0000256" key="5">
    <source>
        <dbReference type="ARBA" id="ARBA00022679"/>
    </source>
</evidence>
<dbReference type="Proteomes" id="UP000007635">
    <property type="component" value="Chromosome I"/>
</dbReference>
<sequence length="219" mass="23937">MGGGRPAVEVVRLGLVSYREALRLQQVYVDRHRSGPSHALLLCQHPPVYTTGIRHKPYPPPLLDGLRRLGAEVHNANRGGLITFHGPGQLVCYPVLHLGSFKKSVRWYVSQLEQTTVAACGRLGVAASSSPLTGVWVGENKICAIGIHCGRYVTSHGLALNCNTDMSWFSHIVPCGIVGKGVTSLSAELRRDVGVEEAIPHLLEAFRDQFHCQLMDSRD</sequence>
<evidence type="ECO:0000256" key="8">
    <source>
        <dbReference type="ARBA" id="ARBA00071279"/>
    </source>
</evidence>
<dbReference type="PROSITE" id="PS01313">
    <property type="entry name" value="LIPB"/>
    <property type="match status" value="1"/>
</dbReference>
<evidence type="ECO:0000313" key="14">
    <source>
        <dbReference type="Ensembl" id="ENSGACP00000006112.2"/>
    </source>
</evidence>
<dbReference type="CTD" id="387787"/>
<dbReference type="FunCoup" id="G3NL99">
    <property type="interactions" value="612"/>
</dbReference>
<proteinExistence type="inferred from homology"/>
<protein>
    <recommendedName>
        <fullName evidence="8 9">Octanoyl-[acyl-carrier-protein]:protein N-octanoyltransferase LIPT2, mitochondrial</fullName>
        <ecNumber evidence="4 9">2.3.1.181</ecNumber>
    </recommendedName>
</protein>
<dbReference type="STRING" id="69293.ENSGACP00000006112"/>
<evidence type="ECO:0000256" key="3">
    <source>
        <dbReference type="ARBA" id="ARBA00007907"/>
    </source>
</evidence>
<dbReference type="GeneID" id="120823563"/>
<feature type="site" description="Lowers pKa of active site Cys" evidence="12">
    <location>
        <position position="141"/>
    </location>
</feature>
<feature type="binding site" evidence="11">
    <location>
        <begin position="157"/>
        <end position="159"/>
    </location>
    <ligand>
        <name>substrate</name>
    </ligand>
</feature>